<dbReference type="PANTHER" id="PTHR12350:SF19">
    <property type="entry name" value="SET DOMAIN-CONTAINING PROTEIN"/>
    <property type="match status" value="1"/>
</dbReference>
<accession>A0A8J5XF08</accession>
<sequence length="196" mass="21436">MISRSLARPAHMRLARRFASLYAAPDDRAYEAVEVRETRSIGRALVAVKVVHADEPVLTFRAKVAAVKSRFSVQVGRDEHTSCKDDQIFMYMNHSCKPTCRLALVSREGAGASGEVEVAVVARRELSPGEPVTFDYNTTEWAMAEPFTCNCATSHKCTVGGASAFSADERERWLCGPNGGHAWAHITQLLAEAGSH</sequence>
<evidence type="ECO:0000313" key="3">
    <source>
        <dbReference type="Proteomes" id="UP000751190"/>
    </source>
</evidence>
<dbReference type="EMBL" id="JAGTXO010000009">
    <property type="protein sequence ID" value="KAG8465813.1"/>
    <property type="molecule type" value="Genomic_DNA"/>
</dbReference>
<evidence type="ECO:0000259" key="1">
    <source>
        <dbReference type="PROSITE" id="PS50280"/>
    </source>
</evidence>
<evidence type="ECO:0000313" key="2">
    <source>
        <dbReference type="EMBL" id="KAG8465813.1"/>
    </source>
</evidence>
<organism evidence="2 3">
    <name type="scientific">Diacronema lutheri</name>
    <name type="common">Unicellular marine alga</name>
    <name type="synonym">Monochrysis lutheri</name>
    <dbReference type="NCBI Taxonomy" id="2081491"/>
    <lineage>
        <taxon>Eukaryota</taxon>
        <taxon>Haptista</taxon>
        <taxon>Haptophyta</taxon>
        <taxon>Pavlovophyceae</taxon>
        <taxon>Pavlovales</taxon>
        <taxon>Pavlovaceae</taxon>
        <taxon>Diacronema</taxon>
    </lineage>
</organism>
<dbReference type="OrthoDB" id="5984008at2759"/>
<dbReference type="Gene3D" id="2.170.270.10">
    <property type="entry name" value="SET domain"/>
    <property type="match status" value="1"/>
</dbReference>
<dbReference type="PANTHER" id="PTHR12350">
    <property type="entry name" value="HISTONE-LYSINE N-METHYLTRANSFERASE-RELATED"/>
    <property type="match status" value="1"/>
</dbReference>
<proteinExistence type="predicted"/>
<keyword evidence="3" id="KW-1185">Reference proteome</keyword>
<dbReference type="InterPro" id="IPR053201">
    <property type="entry name" value="Flavunoidine_N-MTase"/>
</dbReference>
<name>A0A8J5XF08_DIALT</name>
<dbReference type="Proteomes" id="UP000751190">
    <property type="component" value="Unassembled WGS sequence"/>
</dbReference>
<dbReference type="AlphaFoldDB" id="A0A8J5XF08"/>
<dbReference type="SUPFAM" id="SSF82199">
    <property type="entry name" value="SET domain"/>
    <property type="match status" value="1"/>
</dbReference>
<dbReference type="PROSITE" id="PS50280">
    <property type="entry name" value="SET"/>
    <property type="match status" value="1"/>
</dbReference>
<dbReference type="Pfam" id="PF00856">
    <property type="entry name" value="SET"/>
    <property type="match status" value="1"/>
</dbReference>
<reference evidence="2" key="1">
    <citation type="submission" date="2021-05" db="EMBL/GenBank/DDBJ databases">
        <title>The genome of the haptophyte Pavlova lutheri (Diacronema luteri, Pavlovales) - a model for lipid biosynthesis in eukaryotic algae.</title>
        <authorList>
            <person name="Hulatt C.J."/>
            <person name="Posewitz M.C."/>
        </authorList>
    </citation>
    <scope>NUCLEOTIDE SEQUENCE</scope>
    <source>
        <strain evidence="2">NIVA-4/92</strain>
    </source>
</reference>
<comment type="caution">
    <text evidence="2">The sequence shown here is derived from an EMBL/GenBank/DDBJ whole genome shotgun (WGS) entry which is preliminary data.</text>
</comment>
<feature type="domain" description="SET" evidence="1">
    <location>
        <begin position="31"/>
        <end position="137"/>
    </location>
</feature>
<dbReference type="SMART" id="SM00317">
    <property type="entry name" value="SET"/>
    <property type="match status" value="1"/>
</dbReference>
<dbReference type="InterPro" id="IPR001214">
    <property type="entry name" value="SET_dom"/>
</dbReference>
<gene>
    <name evidence="2" type="ORF">KFE25_005383</name>
</gene>
<protein>
    <recommendedName>
        <fullName evidence="1">SET domain-containing protein</fullName>
    </recommendedName>
</protein>
<dbReference type="InterPro" id="IPR046341">
    <property type="entry name" value="SET_dom_sf"/>
</dbReference>